<dbReference type="Pfam" id="PF19085">
    <property type="entry name" value="Choline_bind_2"/>
    <property type="match status" value="1"/>
</dbReference>
<protein>
    <recommendedName>
        <fullName evidence="6">Transglutaminase-like domain-containing protein</fullName>
    </recommendedName>
</protein>
<dbReference type="Gene3D" id="2.10.270.10">
    <property type="entry name" value="Cholin Binding"/>
    <property type="match status" value="1"/>
</dbReference>
<name>A0A412Z462_9FIRM</name>
<evidence type="ECO:0000313" key="4">
    <source>
        <dbReference type="EMBL" id="RGV74736.1"/>
    </source>
</evidence>
<evidence type="ECO:0000313" key="5">
    <source>
        <dbReference type="Proteomes" id="UP000284543"/>
    </source>
</evidence>
<dbReference type="SUPFAM" id="SSF54001">
    <property type="entry name" value="Cysteine proteinases"/>
    <property type="match status" value="1"/>
</dbReference>
<dbReference type="InterPro" id="IPR038765">
    <property type="entry name" value="Papain-like_cys_pep_sf"/>
</dbReference>
<evidence type="ECO:0008006" key="6">
    <source>
        <dbReference type="Google" id="ProtNLM"/>
    </source>
</evidence>
<comment type="caution">
    <text evidence="4">The sequence shown here is derived from an EMBL/GenBank/DDBJ whole genome shotgun (WGS) entry which is preliminary data.</text>
</comment>
<evidence type="ECO:0000256" key="3">
    <source>
        <dbReference type="SAM" id="MobiDB-lite"/>
    </source>
</evidence>
<accession>A0A412Z462</accession>
<evidence type="ECO:0000256" key="2">
    <source>
        <dbReference type="PROSITE-ProRule" id="PRU00591"/>
    </source>
</evidence>
<dbReference type="RefSeq" id="WP_118018878.1">
    <property type="nucleotide sequence ID" value="NZ_CAUFHZ010000069.1"/>
</dbReference>
<proteinExistence type="predicted"/>
<dbReference type="EMBL" id="QRZM01000006">
    <property type="protein sequence ID" value="RGV74736.1"/>
    <property type="molecule type" value="Genomic_DNA"/>
</dbReference>
<feature type="repeat" description="Cell wall-binding" evidence="2">
    <location>
        <begin position="99"/>
        <end position="119"/>
    </location>
</feature>
<dbReference type="PROSITE" id="PS51170">
    <property type="entry name" value="CW"/>
    <property type="match status" value="1"/>
</dbReference>
<reference evidence="4 5" key="1">
    <citation type="submission" date="2018-08" db="EMBL/GenBank/DDBJ databases">
        <title>A genome reference for cultivated species of the human gut microbiota.</title>
        <authorList>
            <person name="Zou Y."/>
            <person name="Xue W."/>
            <person name="Luo G."/>
        </authorList>
    </citation>
    <scope>NUCLEOTIDE SEQUENCE [LARGE SCALE GENOMIC DNA]</scope>
    <source>
        <strain evidence="4 5">AF14-18</strain>
    </source>
</reference>
<organism evidence="4 5">
    <name type="scientific">Enterocloster bolteae</name>
    <dbReference type="NCBI Taxonomy" id="208479"/>
    <lineage>
        <taxon>Bacteria</taxon>
        <taxon>Bacillati</taxon>
        <taxon>Bacillota</taxon>
        <taxon>Clostridia</taxon>
        <taxon>Lachnospirales</taxon>
        <taxon>Lachnospiraceae</taxon>
        <taxon>Enterocloster</taxon>
    </lineage>
</organism>
<feature type="compositionally biased region" description="Low complexity" evidence="3">
    <location>
        <begin position="36"/>
        <end position="46"/>
    </location>
</feature>
<gene>
    <name evidence="4" type="ORF">DWW02_15420</name>
</gene>
<feature type="compositionally biased region" description="Basic and acidic residues" evidence="3">
    <location>
        <begin position="8"/>
        <end position="29"/>
    </location>
</feature>
<dbReference type="Proteomes" id="UP000284543">
    <property type="component" value="Unassembled WGS sequence"/>
</dbReference>
<dbReference type="AlphaFoldDB" id="A0A412Z462"/>
<sequence length="425" mass="47381">MVRRFGRRQADMKGAEKPGMEKPGMEKPGMKKPGMKKSGMMEPGMKQPGIKHSNIGRSMIRLLAAASAAAFLLTTPVYAGAWSQADGSWRYQKDDGSYARGWMQSTDGKWYYFDANGRMLTDTVTPDGYQVGPDGAWTVGGWEASYDANYPLKDYLDQAGLQYVDVIMGWNAKGEPVMERRLRQDYNYGLYNYFGLSDDLCKALYGESDQIGTGEMAVDGDSLLVLGQVALYQENVGSDIYKQRRNALALVIRDYLNSYRWRDVSELERAKHAALYIASGCTYDTGLYNRFVNGEDTSGDLSFTAYGCLVNHKAVCEGISVAYQMLARSMGLNCFCAPDDNDKDHMFVYVEAGGNWYKVDLSVTGLMPQTMVDRCFKTTANQDVERIFAAYYNKANPYIAHVDYGNLAPGNVYDLSAGGLLRKYP</sequence>
<feature type="region of interest" description="Disordered" evidence="3">
    <location>
        <begin position="1"/>
        <end position="50"/>
    </location>
</feature>
<dbReference type="InterPro" id="IPR018337">
    <property type="entry name" value="Cell_wall/Cho-bd_repeat"/>
</dbReference>
<evidence type="ECO:0000256" key="1">
    <source>
        <dbReference type="ARBA" id="ARBA00022737"/>
    </source>
</evidence>
<dbReference type="SUPFAM" id="SSF69360">
    <property type="entry name" value="Cell wall binding repeat"/>
    <property type="match status" value="1"/>
</dbReference>
<keyword evidence="1" id="KW-0677">Repeat</keyword>